<comment type="pathway">
    <text evidence="5">Cofactor biosynthesis; coenzyme A biosynthesis; CoA from (R)-pantothenate: step 5/5.</text>
</comment>
<evidence type="ECO:0000256" key="1">
    <source>
        <dbReference type="ARBA" id="ARBA00009018"/>
    </source>
</evidence>
<dbReference type="GO" id="GO:0004140">
    <property type="term" value="F:dephospho-CoA kinase activity"/>
    <property type="evidence" value="ECO:0007669"/>
    <property type="project" value="UniProtKB-UniRule"/>
</dbReference>
<dbReference type="NCBIfam" id="TIGR00152">
    <property type="entry name" value="dephospho-CoA kinase"/>
    <property type="match status" value="1"/>
</dbReference>
<keyword evidence="5" id="KW-0963">Cytoplasm</keyword>
<keyword evidence="5 7" id="KW-0808">Transferase</keyword>
<dbReference type="SUPFAM" id="SSF52540">
    <property type="entry name" value="P-loop containing nucleoside triphosphate hydrolases"/>
    <property type="match status" value="1"/>
</dbReference>
<keyword evidence="2 5" id="KW-0547">Nucleotide-binding</keyword>
<protein>
    <recommendedName>
        <fullName evidence="5 6">Dephospho-CoA kinase</fullName>
        <ecNumber evidence="5 6">2.7.1.24</ecNumber>
    </recommendedName>
    <alternativeName>
        <fullName evidence="5">Dephosphocoenzyme A kinase</fullName>
    </alternativeName>
</protein>
<dbReference type="CDD" id="cd02022">
    <property type="entry name" value="DPCK"/>
    <property type="match status" value="1"/>
</dbReference>
<dbReference type="Gene3D" id="3.40.50.300">
    <property type="entry name" value="P-loop containing nucleotide triphosphate hydrolases"/>
    <property type="match status" value="1"/>
</dbReference>
<dbReference type="RefSeq" id="WP_013147226.1">
    <property type="nucleotide sequence ID" value="NC_014207.1"/>
</dbReference>
<evidence type="ECO:0000256" key="4">
    <source>
        <dbReference type="ARBA" id="ARBA00022993"/>
    </source>
</evidence>
<evidence type="ECO:0000313" key="7">
    <source>
        <dbReference type="EMBL" id="ADI28910.1"/>
    </source>
</evidence>
<dbReference type="InterPro" id="IPR001977">
    <property type="entry name" value="Depp_CoAkinase"/>
</dbReference>
<reference evidence="8" key="1">
    <citation type="submission" date="2010-05" db="EMBL/GenBank/DDBJ databases">
        <title>Complete sequence of Methylotenera sp. 301.</title>
        <authorList>
            <person name="Lucas S."/>
            <person name="Copeland A."/>
            <person name="Lapidus A."/>
            <person name="Cheng J.-F."/>
            <person name="Bruce D."/>
            <person name="Goodwin L."/>
            <person name="Pitluck S."/>
            <person name="Clum A."/>
            <person name="Land M."/>
            <person name="Hauser L."/>
            <person name="Kyrpides N."/>
            <person name="Ivanova N."/>
            <person name="Chistoservova L."/>
            <person name="Kalyuzhnaya M."/>
            <person name="Woyke T."/>
        </authorList>
    </citation>
    <scope>NUCLEOTIDE SEQUENCE [LARGE SCALE GENOMIC DNA]</scope>
    <source>
        <strain evidence="8">301</strain>
    </source>
</reference>
<dbReference type="KEGG" id="meh:M301_0526"/>
<evidence type="ECO:0000256" key="6">
    <source>
        <dbReference type="NCBIfam" id="TIGR00152"/>
    </source>
</evidence>
<dbReference type="InterPro" id="IPR027417">
    <property type="entry name" value="P-loop_NTPase"/>
</dbReference>
<reference evidence="7 8" key="2">
    <citation type="journal article" date="2011" name="J. Bacteriol.">
        <title>Genomes of three methylotrophs from a single niche uncover genetic and metabolic divergence of Methylophilaceae.</title>
        <authorList>
            <person name="Lapidus A."/>
            <person name="Clum A."/>
            <person name="Labutti K."/>
            <person name="Kaluzhnaya M.G."/>
            <person name="Lim S."/>
            <person name="Beck D.A."/>
            <person name="Glavina Del Rio T."/>
            <person name="Nolan M."/>
            <person name="Mavromatis K."/>
            <person name="Huntemann M."/>
            <person name="Lucas S."/>
            <person name="Lidstrom M.E."/>
            <person name="Ivanova N."/>
            <person name="Chistoserdova L."/>
        </authorList>
    </citation>
    <scope>NUCLEOTIDE SEQUENCE [LARGE SCALE GENOMIC DNA]</scope>
    <source>
        <strain evidence="7 8">301</strain>
    </source>
</reference>
<evidence type="ECO:0000256" key="3">
    <source>
        <dbReference type="ARBA" id="ARBA00022840"/>
    </source>
</evidence>
<dbReference type="Proteomes" id="UP000000383">
    <property type="component" value="Chromosome"/>
</dbReference>
<dbReference type="GO" id="GO:0015937">
    <property type="term" value="P:coenzyme A biosynthetic process"/>
    <property type="evidence" value="ECO:0007669"/>
    <property type="project" value="UniProtKB-UniRule"/>
</dbReference>
<dbReference type="UniPathway" id="UPA00241">
    <property type="reaction ID" value="UER00356"/>
</dbReference>
<comment type="function">
    <text evidence="5">Catalyzes the phosphorylation of the 3'-hydroxyl group of dephosphocoenzyme A to form coenzyme A.</text>
</comment>
<evidence type="ECO:0000256" key="2">
    <source>
        <dbReference type="ARBA" id="ARBA00022741"/>
    </source>
</evidence>
<dbReference type="OrthoDB" id="9812943at2"/>
<dbReference type="AlphaFoldDB" id="D7DMX1"/>
<comment type="subcellular location">
    <subcellularLocation>
        <location evidence="5">Cytoplasm</location>
    </subcellularLocation>
</comment>
<dbReference type="PANTHER" id="PTHR10695:SF46">
    <property type="entry name" value="BIFUNCTIONAL COENZYME A SYNTHASE-RELATED"/>
    <property type="match status" value="1"/>
</dbReference>
<comment type="similarity">
    <text evidence="1 5">Belongs to the CoaE family.</text>
</comment>
<dbReference type="GO" id="GO:0005737">
    <property type="term" value="C:cytoplasm"/>
    <property type="evidence" value="ECO:0007669"/>
    <property type="project" value="UniProtKB-SubCell"/>
</dbReference>
<evidence type="ECO:0000256" key="5">
    <source>
        <dbReference type="HAMAP-Rule" id="MF_00376"/>
    </source>
</evidence>
<comment type="catalytic activity">
    <reaction evidence="5">
        <text>3'-dephospho-CoA + ATP = ADP + CoA + H(+)</text>
        <dbReference type="Rhea" id="RHEA:18245"/>
        <dbReference type="ChEBI" id="CHEBI:15378"/>
        <dbReference type="ChEBI" id="CHEBI:30616"/>
        <dbReference type="ChEBI" id="CHEBI:57287"/>
        <dbReference type="ChEBI" id="CHEBI:57328"/>
        <dbReference type="ChEBI" id="CHEBI:456216"/>
        <dbReference type="EC" id="2.7.1.24"/>
    </reaction>
</comment>
<dbReference type="GO" id="GO:0005524">
    <property type="term" value="F:ATP binding"/>
    <property type="evidence" value="ECO:0007669"/>
    <property type="project" value="UniProtKB-UniRule"/>
</dbReference>
<sequence length="204" mass="22664">MILALTGGIGSGKSEAARQFEALGVPIVDADVISHALTATGQPILKEIARIFGADFLNADESLNRAKLREHIFNKPSERLKLEALMHPAIHDQALKQLAENEKRLHPAYQILVMPLLFESNRYDGVADKILVIDCDESLQIKRAMARSNISESDVKEMMNAQVTRNVRLKSADEIIVNDGTLAELQEKVIRINKKLIKTCIVSK</sequence>
<dbReference type="HAMAP" id="MF_00376">
    <property type="entry name" value="Dephospho_CoA_kinase"/>
    <property type="match status" value="1"/>
</dbReference>
<dbReference type="HOGENOM" id="CLU_057180_1_2_4"/>
<dbReference type="PANTHER" id="PTHR10695">
    <property type="entry name" value="DEPHOSPHO-COA KINASE-RELATED"/>
    <property type="match status" value="1"/>
</dbReference>
<dbReference type="eggNOG" id="COG0237">
    <property type="taxonomic scope" value="Bacteria"/>
</dbReference>
<dbReference type="Pfam" id="PF01121">
    <property type="entry name" value="CoaE"/>
    <property type="match status" value="1"/>
</dbReference>
<dbReference type="STRING" id="666681.M301_0526"/>
<dbReference type="EC" id="2.7.1.24" evidence="5 6"/>
<keyword evidence="3 5" id="KW-0067">ATP-binding</keyword>
<keyword evidence="4 5" id="KW-0173">Coenzyme A biosynthesis</keyword>
<name>D7DMX1_METV0</name>
<feature type="binding site" evidence="5">
    <location>
        <begin position="10"/>
        <end position="15"/>
    </location>
    <ligand>
        <name>ATP</name>
        <dbReference type="ChEBI" id="CHEBI:30616"/>
    </ligand>
</feature>
<organism evidence="7 8">
    <name type="scientific">Methylotenera versatilis (strain 301)</name>
    <dbReference type="NCBI Taxonomy" id="666681"/>
    <lineage>
        <taxon>Bacteria</taxon>
        <taxon>Pseudomonadati</taxon>
        <taxon>Pseudomonadota</taxon>
        <taxon>Betaproteobacteria</taxon>
        <taxon>Nitrosomonadales</taxon>
        <taxon>Methylophilaceae</taxon>
        <taxon>Methylotenera</taxon>
    </lineage>
</organism>
<gene>
    <name evidence="5" type="primary">coaE</name>
    <name evidence="7" type="ordered locus">M301_0526</name>
</gene>
<keyword evidence="5 7" id="KW-0418">Kinase</keyword>
<accession>D7DMX1</accession>
<dbReference type="EMBL" id="CP002056">
    <property type="protein sequence ID" value="ADI28910.1"/>
    <property type="molecule type" value="Genomic_DNA"/>
</dbReference>
<evidence type="ECO:0000313" key="8">
    <source>
        <dbReference type="Proteomes" id="UP000000383"/>
    </source>
</evidence>
<dbReference type="PROSITE" id="PS51219">
    <property type="entry name" value="DPCK"/>
    <property type="match status" value="1"/>
</dbReference>
<keyword evidence="8" id="KW-1185">Reference proteome</keyword>
<proteinExistence type="inferred from homology"/>